<evidence type="ECO:0000256" key="5">
    <source>
        <dbReference type="SAM" id="SignalP"/>
    </source>
</evidence>
<evidence type="ECO:0000256" key="2">
    <source>
        <dbReference type="ARBA" id="ARBA00023180"/>
    </source>
</evidence>
<keyword evidence="8" id="KW-1185">Reference proteome</keyword>
<evidence type="ECO:0000259" key="6">
    <source>
        <dbReference type="PROSITE" id="PS50835"/>
    </source>
</evidence>
<dbReference type="OrthoDB" id="6159398at2759"/>
<feature type="non-terminal residue" evidence="7">
    <location>
        <position position="289"/>
    </location>
</feature>
<keyword evidence="2" id="KW-0325">Glycoprotein</keyword>
<dbReference type="InterPro" id="IPR050831">
    <property type="entry name" value="CEA_cell_adhesion"/>
</dbReference>
<dbReference type="EMBL" id="MKHE01000004">
    <property type="protein sequence ID" value="OWK16185.1"/>
    <property type="molecule type" value="Genomic_DNA"/>
</dbReference>
<dbReference type="PANTHER" id="PTHR44427">
    <property type="entry name" value="CARCINOEMBRYONIC ANTIGEN-RELATED CELL ADHESION MOLECULE 19"/>
    <property type="match status" value="1"/>
</dbReference>
<protein>
    <recommendedName>
        <fullName evidence="6">Ig-like domain-containing protein</fullName>
    </recommendedName>
</protein>
<dbReference type="SUPFAM" id="SSF48726">
    <property type="entry name" value="Immunoglobulin"/>
    <property type="match status" value="2"/>
</dbReference>
<feature type="domain" description="Ig-like" evidence="6">
    <location>
        <begin position="45"/>
        <end position="115"/>
    </location>
</feature>
<proteinExistence type="predicted"/>
<dbReference type="CDD" id="cd00096">
    <property type="entry name" value="Ig"/>
    <property type="match status" value="1"/>
</dbReference>
<gene>
    <name evidence="7" type="ORF">Celaphus_00004583</name>
</gene>
<dbReference type="SMART" id="SM00409">
    <property type="entry name" value="IG"/>
    <property type="match status" value="2"/>
</dbReference>
<evidence type="ECO:0000256" key="4">
    <source>
        <dbReference type="SAM" id="MobiDB-lite"/>
    </source>
</evidence>
<accession>A0A212DD63</accession>
<evidence type="ECO:0000256" key="3">
    <source>
        <dbReference type="ARBA" id="ARBA00023319"/>
    </source>
</evidence>
<evidence type="ECO:0000313" key="7">
    <source>
        <dbReference type="EMBL" id="OWK16185.1"/>
    </source>
</evidence>
<dbReference type="PROSITE" id="PS50835">
    <property type="entry name" value="IG_LIKE"/>
    <property type="match status" value="2"/>
</dbReference>
<dbReference type="AlphaFoldDB" id="A0A212DD63"/>
<keyword evidence="3" id="KW-0393">Immunoglobulin domain</keyword>
<dbReference type="InterPro" id="IPR003599">
    <property type="entry name" value="Ig_sub"/>
</dbReference>
<dbReference type="InterPro" id="IPR036179">
    <property type="entry name" value="Ig-like_dom_sf"/>
</dbReference>
<feature type="domain" description="Ig-like" evidence="6">
    <location>
        <begin position="128"/>
        <end position="213"/>
    </location>
</feature>
<dbReference type="SMART" id="SM00408">
    <property type="entry name" value="IGc2"/>
    <property type="match status" value="2"/>
</dbReference>
<dbReference type="InterPro" id="IPR003598">
    <property type="entry name" value="Ig_sub2"/>
</dbReference>
<evidence type="ECO:0000313" key="8">
    <source>
        <dbReference type="Proteomes" id="UP000242450"/>
    </source>
</evidence>
<feature type="chain" id="PRO_5011990289" description="Ig-like domain-containing protein" evidence="5">
    <location>
        <begin position="30"/>
        <end position="289"/>
    </location>
</feature>
<dbReference type="Proteomes" id="UP000242450">
    <property type="component" value="Chromosome 4"/>
</dbReference>
<name>A0A212DD63_CEREH</name>
<comment type="caution">
    <text evidence="7">The sequence shown here is derived from an EMBL/GenBank/DDBJ whole genome shotgun (WGS) entry which is preliminary data.</text>
</comment>
<reference evidence="7 8" key="1">
    <citation type="journal article" date="2018" name="Mol. Genet. Genomics">
        <title>The red deer Cervus elaphus genome CerEla1.0: sequencing, annotating, genes, and chromosomes.</title>
        <authorList>
            <person name="Bana N.A."/>
            <person name="Nyiri A."/>
            <person name="Nagy J."/>
            <person name="Frank K."/>
            <person name="Nagy T."/>
            <person name="Steger V."/>
            <person name="Schiller M."/>
            <person name="Lakatos P."/>
            <person name="Sugar L."/>
            <person name="Horn P."/>
            <person name="Barta E."/>
            <person name="Orosz L."/>
        </authorList>
    </citation>
    <scope>NUCLEOTIDE SEQUENCE [LARGE SCALE GENOMIC DNA]</scope>
    <source>
        <strain evidence="7">Hungarian</strain>
    </source>
</reference>
<dbReference type="Pfam" id="PF13927">
    <property type="entry name" value="Ig_3"/>
    <property type="match status" value="2"/>
</dbReference>
<keyword evidence="1 5" id="KW-0732">Signal</keyword>
<dbReference type="Gene3D" id="2.60.40.10">
    <property type="entry name" value="Immunoglobulins"/>
    <property type="match status" value="2"/>
</dbReference>
<organism evidence="7 8">
    <name type="scientific">Cervus elaphus hippelaphus</name>
    <name type="common">European red deer</name>
    <dbReference type="NCBI Taxonomy" id="46360"/>
    <lineage>
        <taxon>Eukaryota</taxon>
        <taxon>Metazoa</taxon>
        <taxon>Chordata</taxon>
        <taxon>Craniata</taxon>
        <taxon>Vertebrata</taxon>
        <taxon>Euteleostomi</taxon>
        <taxon>Mammalia</taxon>
        <taxon>Eutheria</taxon>
        <taxon>Laurasiatheria</taxon>
        <taxon>Artiodactyla</taxon>
        <taxon>Ruminantia</taxon>
        <taxon>Pecora</taxon>
        <taxon>Cervidae</taxon>
        <taxon>Cervinae</taxon>
        <taxon>Cervus</taxon>
    </lineage>
</organism>
<evidence type="ECO:0000256" key="1">
    <source>
        <dbReference type="ARBA" id="ARBA00022729"/>
    </source>
</evidence>
<feature type="signal peptide" evidence="5">
    <location>
        <begin position="1"/>
        <end position="29"/>
    </location>
</feature>
<dbReference type="InterPro" id="IPR013783">
    <property type="entry name" value="Ig-like_fold"/>
</dbReference>
<sequence>MESADLRGRRWAGILLSASLLTVWSLAAAAQISRDAFTLKTLAKPTISVSQGTVIEHRENVTFYCDTPDVNITIRWVSNHQPLPSHERIQLSTDGKNLTILTVQRQDAGEYQCEAWDLGLLLVKSNGPDPVTIKWEPGVANGDVVEVMEGSNVTFLAETESYPPALYSWYFANDSKPVSSLFLNTSSVTIHAVSKEHEGTYSCLVSNTATQLTVLGTVKVRVLIRATDLLELEEGVMLPVDPPEQLYEQESPSTILGGYSHGPRKPSSKLALHPLVPTLQKENAESNYQ</sequence>
<dbReference type="InterPro" id="IPR007110">
    <property type="entry name" value="Ig-like_dom"/>
</dbReference>
<feature type="region of interest" description="Disordered" evidence="4">
    <location>
        <begin position="253"/>
        <end position="289"/>
    </location>
</feature>
<dbReference type="PANTHER" id="PTHR44427:SF1">
    <property type="entry name" value="CARCINOEMBRYONIC ANTIGEN-RELATED CELL ADHESION MOLECULE 1"/>
    <property type="match status" value="1"/>
</dbReference>